<dbReference type="STRING" id="1198114.AciX9_1915"/>
<keyword evidence="3" id="KW-1185">Reference proteome</keyword>
<dbReference type="Proteomes" id="UP000000343">
    <property type="component" value="Chromosome"/>
</dbReference>
<feature type="transmembrane region" description="Helical" evidence="1">
    <location>
        <begin position="102"/>
        <end position="120"/>
    </location>
</feature>
<dbReference type="Pfam" id="PF07301">
    <property type="entry name" value="DUF1453"/>
    <property type="match status" value="1"/>
</dbReference>
<dbReference type="PANTHER" id="PTHR39164:SF1">
    <property type="entry name" value="PROTEIN CCDC"/>
    <property type="match status" value="1"/>
</dbReference>
<dbReference type="RefSeq" id="WP_013580280.1">
    <property type="nucleotide sequence ID" value="NC_015064.1"/>
</dbReference>
<dbReference type="HOGENOM" id="CLU_112887_0_0_0"/>
<dbReference type="PIRSF" id="PIRSF021441">
    <property type="entry name" value="DUF1453"/>
    <property type="match status" value="1"/>
</dbReference>
<keyword evidence="1" id="KW-1133">Transmembrane helix</keyword>
<feature type="transmembrane region" description="Helical" evidence="1">
    <location>
        <begin position="6"/>
        <end position="28"/>
    </location>
</feature>
<proteinExistence type="predicted"/>
<evidence type="ECO:0000313" key="3">
    <source>
        <dbReference type="Proteomes" id="UP000000343"/>
    </source>
</evidence>
<dbReference type="InterPro" id="IPR058247">
    <property type="entry name" value="DUF1453"/>
</dbReference>
<evidence type="ECO:0000256" key="1">
    <source>
        <dbReference type="SAM" id="Phobius"/>
    </source>
</evidence>
<feature type="transmembrane region" description="Helical" evidence="1">
    <location>
        <begin position="63"/>
        <end position="82"/>
    </location>
</feature>
<name>E8X0L0_GRATM</name>
<evidence type="ECO:0000313" key="2">
    <source>
        <dbReference type="EMBL" id="ADW68961.1"/>
    </source>
</evidence>
<dbReference type="AlphaFoldDB" id="E8X0L0"/>
<sequence length="159" mass="17646">MLPSHWLTPGVSAAAAILGFFAVLAWRIQEGRSAVTLRKIVIPPLGMATGFCMFIAPSFRVPWLWAAASFLLGAILLAYPLIKTSRLTLVGDTVMVHRSNSFFAVLIALGIIRILAHTYLDRVMSLQQTAGLFFILAFGMILRWRTSMFFEYHRVTSAA</sequence>
<dbReference type="eggNOG" id="COG4846">
    <property type="taxonomic scope" value="Bacteria"/>
</dbReference>
<dbReference type="PANTHER" id="PTHR39164">
    <property type="entry name" value="PROTEIN CCDC"/>
    <property type="match status" value="1"/>
</dbReference>
<protein>
    <recommendedName>
        <fullName evidence="4">Membrane protein CcdC involved in cytochrome C biogenesis</fullName>
    </recommendedName>
</protein>
<feature type="transmembrane region" description="Helical" evidence="1">
    <location>
        <begin position="126"/>
        <end position="144"/>
    </location>
</feature>
<accession>E8X0L0</accession>
<reference evidence="3" key="1">
    <citation type="submission" date="2011-01" db="EMBL/GenBank/DDBJ databases">
        <title>Complete sequence of chromosome of Acidobacterium sp. MP5ACTX9.</title>
        <authorList>
            <consortium name="US DOE Joint Genome Institute"/>
            <person name="Lucas S."/>
            <person name="Copeland A."/>
            <person name="Lapidus A."/>
            <person name="Cheng J.-F."/>
            <person name="Goodwin L."/>
            <person name="Pitluck S."/>
            <person name="Teshima H."/>
            <person name="Detter J.C."/>
            <person name="Han C."/>
            <person name="Tapia R."/>
            <person name="Land M."/>
            <person name="Hauser L."/>
            <person name="Kyrpides N."/>
            <person name="Ivanova N."/>
            <person name="Ovchinnikova G."/>
            <person name="Pagani I."/>
            <person name="Rawat S.R."/>
            <person name="Mannisto M."/>
            <person name="Haggblom M.M."/>
            <person name="Woyke T."/>
        </authorList>
    </citation>
    <scope>NUCLEOTIDE SEQUENCE [LARGE SCALE GENOMIC DNA]</scope>
    <source>
        <strain evidence="3">MP5ACTX9</strain>
    </source>
</reference>
<dbReference type="EMBL" id="CP002480">
    <property type="protein sequence ID" value="ADW68961.1"/>
    <property type="molecule type" value="Genomic_DNA"/>
</dbReference>
<evidence type="ECO:0008006" key="4">
    <source>
        <dbReference type="Google" id="ProtNLM"/>
    </source>
</evidence>
<keyword evidence="1" id="KW-0812">Transmembrane</keyword>
<feature type="transmembrane region" description="Helical" evidence="1">
    <location>
        <begin position="40"/>
        <end position="57"/>
    </location>
</feature>
<organism evidence="3">
    <name type="scientific">Granulicella tundricola (strain ATCC BAA-1859 / DSM 23138 / MP5ACTX9)</name>
    <dbReference type="NCBI Taxonomy" id="1198114"/>
    <lineage>
        <taxon>Bacteria</taxon>
        <taxon>Pseudomonadati</taxon>
        <taxon>Acidobacteriota</taxon>
        <taxon>Terriglobia</taxon>
        <taxon>Terriglobales</taxon>
        <taxon>Acidobacteriaceae</taxon>
        <taxon>Granulicella</taxon>
    </lineage>
</organism>
<dbReference type="PaxDb" id="1198114-AciX9_1915"/>
<keyword evidence="1" id="KW-0472">Membrane</keyword>
<gene>
    <name evidence="2" type="ordered locus">AciX9_1915</name>
</gene>
<dbReference type="InterPro" id="IPR031306">
    <property type="entry name" value="CcdC"/>
</dbReference>
<dbReference type="KEGG" id="acm:AciX9_1915"/>
<dbReference type="OrthoDB" id="120091at2"/>